<sequence length="84" mass="9565">MKVGKCTSPHCEDDEEEEEEQGGERSFKQTPRRQEVFLLPVNPFPSASRHRMAKTDGPRVATSVERPLEASRRRLASEVSARRV</sequence>
<protein>
    <submittedName>
        <fullName evidence="2">Uncharacterized protein</fullName>
    </submittedName>
</protein>
<keyword evidence="3" id="KW-1185">Reference proteome</keyword>
<dbReference type="Proteomes" id="UP000314294">
    <property type="component" value="Unassembled WGS sequence"/>
</dbReference>
<feature type="compositionally biased region" description="Acidic residues" evidence="1">
    <location>
        <begin position="12"/>
        <end position="21"/>
    </location>
</feature>
<evidence type="ECO:0000256" key="1">
    <source>
        <dbReference type="SAM" id="MobiDB-lite"/>
    </source>
</evidence>
<feature type="compositionally biased region" description="Basic and acidic residues" evidence="1">
    <location>
        <begin position="66"/>
        <end position="76"/>
    </location>
</feature>
<dbReference type="AlphaFoldDB" id="A0A4Z2GU55"/>
<accession>A0A4Z2GU55</accession>
<comment type="caution">
    <text evidence="2">The sequence shown here is derived from an EMBL/GenBank/DDBJ whole genome shotgun (WGS) entry which is preliminary data.</text>
</comment>
<evidence type="ECO:0000313" key="3">
    <source>
        <dbReference type="Proteomes" id="UP000314294"/>
    </source>
</evidence>
<gene>
    <name evidence="2" type="ORF">EYF80_032769</name>
</gene>
<feature type="compositionally biased region" description="Basic and acidic residues" evidence="1">
    <location>
        <begin position="22"/>
        <end position="35"/>
    </location>
</feature>
<reference evidence="2 3" key="1">
    <citation type="submission" date="2019-03" db="EMBL/GenBank/DDBJ databases">
        <title>First draft genome of Liparis tanakae, snailfish: a comprehensive survey of snailfish specific genes.</title>
        <authorList>
            <person name="Kim W."/>
            <person name="Song I."/>
            <person name="Jeong J.-H."/>
            <person name="Kim D."/>
            <person name="Kim S."/>
            <person name="Ryu S."/>
            <person name="Song J.Y."/>
            <person name="Lee S.K."/>
        </authorList>
    </citation>
    <scope>NUCLEOTIDE SEQUENCE [LARGE SCALE GENOMIC DNA]</scope>
    <source>
        <tissue evidence="2">Muscle</tissue>
    </source>
</reference>
<evidence type="ECO:0000313" key="2">
    <source>
        <dbReference type="EMBL" id="TNN56959.1"/>
    </source>
</evidence>
<dbReference type="EMBL" id="SRLO01000416">
    <property type="protein sequence ID" value="TNN56959.1"/>
    <property type="molecule type" value="Genomic_DNA"/>
</dbReference>
<proteinExistence type="predicted"/>
<name>A0A4Z2GU55_9TELE</name>
<organism evidence="2 3">
    <name type="scientific">Liparis tanakae</name>
    <name type="common">Tanaka's snailfish</name>
    <dbReference type="NCBI Taxonomy" id="230148"/>
    <lineage>
        <taxon>Eukaryota</taxon>
        <taxon>Metazoa</taxon>
        <taxon>Chordata</taxon>
        <taxon>Craniata</taxon>
        <taxon>Vertebrata</taxon>
        <taxon>Euteleostomi</taxon>
        <taxon>Actinopterygii</taxon>
        <taxon>Neopterygii</taxon>
        <taxon>Teleostei</taxon>
        <taxon>Neoteleostei</taxon>
        <taxon>Acanthomorphata</taxon>
        <taxon>Eupercaria</taxon>
        <taxon>Perciformes</taxon>
        <taxon>Cottioidei</taxon>
        <taxon>Cottales</taxon>
        <taxon>Liparidae</taxon>
        <taxon>Liparis</taxon>
    </lineage>
</organism>
<feature type="region of interest" description="Disordered" evidence="1">
    <location>
        <begin position="1"/>
        <end position="84"/>
    </location>
</feature>